<accession>D8PN86</accession>
<dbReference type="VEuPathDB" id="FungiDB:SCHCODRAFT_02487290"/>
<dbReference type="Proteomes" id="UP000007431">
    <property type="component" value="Unassembled WGS sequence"/>
</dbReference>
<proteinExistence type="predicted"/>
<evidence type="ECO:0000313" key="2">
    <source>
        <dbReference type="EMBL" id="EFJ02221.1"/>
    </source>
</evidence>
<organism evidence="3">
    <name type="scientific">Schizophyllum commune (strain H4-8 / FGSC 9210)</name>
    <name type="common">Split gill fungus</name>
    <dbReference type="NCBI Taxonomy" id="578458"/>
    <lineage>
        <taxon>Eukaryota</taxon>
        <taxon>Fungi</taxon>
        <taxon>Dikarya</taxon>
        <taxon>Basidiomycota</taxon>
        <taxon>Agaricomycotina</taxon>
        <taxon>Agaricomycetes</taxon>
        <taxon>Agaricomycetidae</taxon>
        <taxon>Agaricales</taxon>
        <taxon>Schizophyllaceae</taxon>
        <taxon>Schizophyllum</taxon>
    </lineage>
</organism>
<evidence type="ECO:0000313" key="3">
    <source>
        <dbReference type="Proteomes" id="UP000007431"/>
    </source>
</evidence>
<evidence type="ECO:0000256" key="1">
    <source>
        <dbReference type="SAM" id="MobiDB-lite"/>
    </source>
</evidence>
<dbReference type="AlphaFoldDB" id="D8PN86"/>
<sequence>MTISRPLVSSPLAAPPSQGALPSGRPTPKRNSSFGTSRPLRPFPSISTAVKKPSVKLIQPPKNQRNQFTLDLTQAEFNRQE</sequence>
<dbReference type="HOGENOM" id="CLU_172714_0_0_1"/>
<protein>
    <submittedName>
        <fullName evidence="2">Expressed protein</fullName>
    </submittedName>
</protein>
<dbReference type="OMA" id="KPVKMIE"/>
<feature type="compositionally biased region" description="Polar residues" evidence="1">
    <location>
        <begin position="61"/>
        <end position="81"/>
    </location>
</feature>
<dbReference type="eggNOG" id="ENOG502SYM8">
    <property type="taxonomic scope" value="Eukaryota"/>
</dbReference>
<dbReference type="OrthoDB" id="3255301at2759"/>
<reference evidence="2 3" key="1">
    <citation type="journal article" date="2010" name="Nat. Biotechnol.">
        <title>Genome sequence of the model mushroom Schizophyllum commune.</title>
        <authorList>
            <person name="Ohm R.A."/>
            <person name="de Jong J.F."/>
            <person name="Lugones L.G."/>
            <person name="Aerts A."/>
            <person name="Kothe E."/>
            <person name="Stajich J.E."/>
            <person name="de Vries R.P."/>
            <person name="Record E."/>
            <person name="Levasseur A."/>
            <person name="Baker S.E."/>
            <person name="Bartholomew K.A."/>
            <person name="Coutinho P.M."/>
            <person name="Erdmann S."/>
            <person name="Fowler T.J."/>
            <person name="Gathman A.C."/>
            <person name="Lombard V."/>
            <person name="Henrissat B."/>
            <person name="Knabe N."/>
            <person name="Kuees U."/>
            <person name="Lilly W.W."/>
            <person name="Lindquist E."/>
            <person name="Lucas S."/>
            <person name="Magnuson J.K."/>
            <person name="Piumi F."/>
            <person name="Raudaskoski M."/>
            <person name="Salamov A."/>
            <person name="Schmutz J."/>
            <person name="Schwarze F.W.M.R."/>
            <person name="vanKuyk P.A."/>
            <person name="Horton J.S."/>
            <person name="Grigoriev I.V."/>
            <person name="Woesten H.A.B."/>
        </authorList>
    </citation>
    <scope>NUCLEOTIDE SEQUENCE [LARGE SCALE GENOMIC DNA]</scope>
    <source>
        <strain evidence="3">H4-8 / FGSC 9210</strain>
    </source>
</reference>
<gene>
    <name evidence="2" type="ORF">SCHCODRAFT_10024</name>
</gene>
<feature type="region of interest" description="Disordered" evidence="1">
    <location>
        <begin position="1"/>
        <end position="48"/>
    </location>
</feature>
<feature type="compositionally biased region" description="Low complexity" evidence="1">
    <location>
        <begin position="1"/>
        <end position="17"/>
    </location>
</feature>
<dbReference type="EMBL" id="GL377302">
    <property type="protein sequence ID" value="EFJ02221.1"/>
    <property type="molecule type" value="Genomic_DNA"/>
</dbReference>
<feature type="region of interest" description="Disordered" evidence="1">
    <location>
        <begin position="60"/>
        <end position="81"/>
    </location>
</feature>
<keyword evidence="3" id="KW-1185">Reference proteome</keyword>
<name>D8PN86_SCHCM</name>
<dbReference type="InParanoid" id="D8PN86"/>